<dbReference type="PROSITE" id="PS00722">
    <property type="entry name" value="FTHFS_2"/>
    <property type="match status" value="1"/>
</dbReference>
<keyword evidence="3 8" id="KW-0436">Ligase</keyword>
<dbReference type="FunFam" id="3.10.410.10:FF:000001">
    <property type="entry name" value="Putative formate--tetrahydrofolate ligase"/>
    <property type="match status" value="1"/>
</dbReference>
<feature type="region of interest" description="Disordered" evidence="9">
    <location>
        <begin position="459"/>
        <end position="513"/>
    </location>
</feature>
<proteinExistence type="inferred from homology"/>
<dbReference type="UniPathway" id="UPA00193"/>
<evidence type="ECO:0000313" key="11">
    <source>
        <dbReference type="Proteomes" id="UP000217881"/>
    </source>
</evidence>
<evidence type="ECO:0000256" key="9">
    <source>
        <dbReference type="SAM" id="MobiDB-lite"/>
    </source>
</evidence>
<evidence type="ECO:0000256" key="1">
    <source>
        <dbReference type="ARBA" id="ARBA00004777"/>
    </source>
</evidence>
<sequence>MTIDLDIALNAELDPIVDVAAGLGLAQEEIIPHGWTTAKVPIDVLNRAAESNTDGKLILVTAMSPTPAGEGKTTTSIGLADGLNELARSKPEVGKAILALREPSMGPVFGMKGGAAGGGYAQVVPMEDINLHFTGDFAAIAAANNLAVTMLDNHIHHGNELDVDVRRVHIRRVVDLNDRELRGVVVGLGGINEGVPREDAFDIVVASEVMAVFCLSTSLTDLKERLGRIVLAHSRSRTPITVSDIGAAGAMTALLRNALSPNLVQSLEHSPAFIHGGPFANIAHGCNSLLATKAAMTLGDWTVTEAGFGADLGAEKFLDIKCRAAGIWPSAVVVVATLRALKYHGGVEVKDVQTPNVDAVIGGMNNLEHHCGNLLNIYGITPVVCFNRFPTDTDEEMAAAIQHLRSRGIAAVESTHWADGGKGALALAEAVVEAAGGAGNAGAAVADGSVFVGGVAAGDAEISDTGPQSSESQNSESQGGEEESRTIRADSQGKSQHRSSATRSDRGAAQYSYELDRPLEEKIRTIAQRIYGAADVDLPTKVTRKLKQFTDEGYGDAPICIAKTQYSLSTDATLRGAPKDHIIEVKDVRLSAGAGFVVVIAGDIMTMPGLPKEPSALTIDVNEDGDIIGLF</sequence>
<comment type="catalytic activity">
    <reaction evidence="6 8">
        <text>(6S)-5,6,7,8-tetrahydrofolate + formate + ATP = (6R)-10-formyltetrahydrofolate + ADP + phosphate</text>
        <dbReference type="Rhea" id="RHEA:20221"/>
        <dbReference type="ChEBI" id="CHEBI:15740"/>
        <dbReference type="ChEBI" id="CHEBI:30616"/>
        <dbReference type="ChEBI" id="CHEBI:43474"/>
        <dbReference type="ChEBI" id="CHEBI:57453"/>
        <dbReference type="ChEBI" id="CHEBI:195366"/>
        <dbReference type="ChEBI" id="CHEBI:456216"/>
        <dbReference type="EC" id="6.3.4.3"/>
    </reaction>
</comment>
<keyword evidence="2 8" id="KW-0554">One-carbon metabolism</keyword>
<evidence type="ECO:0000256" key="8">
    <source>
        <dbReference type="HAMAP-Rule" id="MF_01543"/>
    </source>
</evidence>
<dbReference type="InterPro" id="IPR027417">
    <property type="entry name" value="P-loop_NTPase"/>
</dbReference>
<dbReference type="GO" id="GO:0004329">
    <property type="term" value="F:formate-tetrahydrofolate ligase activity"/>
    <property type="evidence" value="ECO:0007669"/>
    <property type="project" value="UniProtKB-UniRule"/>
</dbReference>
<feature type="compositionally biased region" description="Low complexity" evidence="9">
    <location>
        <begin position="468"/>
        <end position="478"/>
    </location>
</feature>
<gene>
    <name evidence="8" type="primary">fhs</name>
    <name evidence="10" type="ORF">CIK59_18165</name>
</gene>
<accession>A0A2A3ZKT6</accession>
<feature type="binding site" evidence="8">
    <location>
        <begin position="66"/>
        <end position="73"/>
    </location>
    <ligand>
        <name>ATP</name>
        <dbReference type="ChEBI" id="CHEBI:30616"/>
    </ligand>
</feature>
<evidence type="ECO:0000256" key="4">
    <source>
        <dbReference type="ARBA" id="ARBA00022741"/>
    </source>
</evidence>
<dbReference type="Gene3D" id="3.10.410.10">
    <property type="entry name" value="Formyltetrahydrofolate synthetase, domain 3"/>
    <property type="match status" value="1"/>
</dbReference>
<dbReference type="PROSITE" id="PS00721">
    <property type="entry name" value="FTHFS_1"/>
    <property type="match status" value="1"/>
</dbReference>
<dbReference type="RefSeq" id="WP_096147145.1">
    <property type="nucleotide sequence ID" value="NZ_NRHA01000027.1"/>
</dbReference>
<evidence type="ECO:0000256" key="2">
    <source>
        <dbReference type="ARBA" id="ARBA00022563"/>
    </source>
</evidence>
<comment type="similarity">
    <text evidence="7 8">Belongs to the formate--tetrahydrofolate ligase family.</text>
</comment>
<dbReference type="Gene3D" id="3.30.1510.10">
    <property type="entry name" value="Domain 2, N(10)-formyltetrahydrofolate synthetase"/>
    <property type="match status" value="1"/>
</dbReference>
<name>A0A2A3ZKT6_BREAU</name>
<reference evidence="10 11" key="1">
    <citation type="journal article" date="2017" name="Elife">
        <title>Extensive horizontal gene transfer in cheese-associated bacteria.</title>
        <authorList>
            <person name="Bonham K.S."/>
            <person name="Wolfe B.E."/>
            <person name="Dutton R.J."/>
        </authorList>
    </citation>
    <scope>NUCLEOTIDE SEQUENCE [LARGE SCALE GENOMIC DNA]</scope>
    <source>
        <strain evidence="10 11">738_8</strain>
    </source>
</reference>
<protein>
    <recommendedName>
        <fullName evidence="8">Formate--tetrahydrofolate ligase</fullName>
        <ecNumber evidence="8">6.3.4.3</ecNumber>
    </recommendedName>
    <alternativeName>
        <fullName evidence="8">Formyltetrahydrofolate synthetase</fullName>
        <shortName evidence="8">FHS</shortName>
        <shortName evidence="8">FTHFS</shortName>
    </alternativeName>
</protein>
<feature type="compositionally biased region" description="Polar residues" evidence="9">
    <location>
        <begin position="492"/>
        <end position="502"/>
    </location>
</feature>
<dbReference type="GO" id="GO:0035999">
    <property type="term" value="P:tetrahydrofolate interconversion"/>
    <property type="evidence" value="ECO:0007669"/>
    <property type="project" value="UniProtKB-UniRule"/>
</dbReference>
<dbReference type="InterPro" id="IPR020628">
    <property type="entry name" value="Formate_THF_ligase_CS"/>
</dbReference>
<evidence type="ECO:0000256" key="7">
    <source>
        <dbReference type="ARBA" id="ARBA00061363"/>
    </source>
</evidence>
<dbReference type="FunFam" id="3.30.1510.10:FF:000001">
    <property type="entry name" value="Formate--tetrahydrofolate ligase"/>
    <property type="match status" value="1"/>
</dbReference>
<dbReference type="HAMAP" id="MF_01543">
    <property type="entry name" value="FTHFS"/>
    <property type="match status" value="1"/>
</dbReference>
<dbReference type="AlphaFoldDB" id="A0A2A3ZKT6"/>
<evidence type="ECO:0000256" key="3">
    <source>
        <dbReference type="ARBA" id="ARBA00022598"/>
    </source>
</evidence>
<dbReference type="Pfam" id="PF01268">
    <property type="entry name" value="FTHFS"/>
    <property type="match status" value="2"/>
</dbReference>
<dbReference type="EC" id="6.3.4.3" evidence="8"/>
<evidence type="ECO:0000313" key="10">
    <source>
        <dbReference type="EMBL" id="PCC52158.1"/>
    </source>
</evidence>
<comment type="caution">
    <text evidence="10">The sequence shown here is derived from an EMBL/GenBank/DDBJ whole genome shotgun (WGS) entry which is preliminary data.</text>
</comment>
<dbReference type="EMBL" id="NRHA01000027">
    <property type="protein sequence ID" value="PCC52158.1"/>
    <property type="molecule type" value="Genomic_DNA"/>
</dbReference>
<evidence type="ECO:0000256" key="5">
    <source>
        <dbReference type="ARBA" id="ARBA00022840"/>
    </source>
</evidence>
<dbReference type="Proteomes" id="UP000217881">
    <property type="component" value="Unassembled WGS sequence"/>
</dbReference>
<organism evidence="10 11">
    <name type="scientific">Brevibacterium aurantiacum</name>
    <dbReference type="NCBI Taxonomy" id="273384"/>
    <lineage>
        <taxon>Bacteria</taxon>
        <taxon>Bacillati</taxon>
        <taxon>Actinomycetota</taxon>
        <taxon>Actinomycetes</taxon>
        <taxon>Micrococcales</taxon>
        <taxon>Brevibacteriaceae</taxon>
        <taxon>Brevibacterium</taxon>
    </lineage>
</organism>
<comment type="pathway">
    <text evidence="1 8">One-carbon metabolism; tetrahydrofolate interconversion.</text>
</comment>
<evidence type="ECO:0000256" key="6">
    <source>
        <dbReference type="ARBA" id="ARBA00049033"/>
    </source>
</evidence>
<keyword evidence="4 8" id="KW-0547">Nucleotide-binding</keyword>
<dbReference type="GO" id="GO:0005524">
    <property type="term" value="F:ATP binding"/>
    <property type="evidence" value="ECO:0007669"/>
    <property type="project" value="UniProtKB-UniRule"/>
</dbReference>
<dbReference type="SUPFAM" id="SSF52540">
    <property type="entry name" value="P-loop containing nucleoside triphosphate hydrolases"/>
    <property type="match status" value="2"/>
</dbReference>
<keyword evidence="5 8" id="KW-0067">ATP-binding</keyword>
<dbReference type="InterPro" id="IPR000559">
    <property type="entry name" value="Formate_THF_ligase"/>
</dbReference>
<dbReference type="Gene3D" id="3.40.50.300">
    <property type="entry name" value="P-loop containing nucleotide triphosphate hydrolases"/>
    <property type="match status" value="1"/>
</dbReference>